<sequence>MNKKITIVFAIFFSIYGCAQQKENSPNNDATLISVAKEIMQSAKTCALVTLDDKGRPRVRTMDPFPPEEELTVWFGTNSNSRKVNQIRENPKVTLYYLDSDDTGYVMIHGIASIVNDNAEKEKHWKVKWKSFYPNYPDDYMLIKVKPEWLEVISETRGILGDEKTWLPPIVTFSEN</sequence>
<dbReference type="Gene3D" id="2.30.110.10">
    <property type="entry name" value="Electron Transport, Fmn-binding Protein, Chain A"/>
    <property type="match status" value="1"/>
</dbReference>
<accession>A0AAU7BU64</accession>
<evidence type="ECO:0000313" key="2">
    <source>
        <dbReference type="EMBL" id="XBG61676.1"/>
    </source>
</evidence>
<dbReference type="EMBL" id="CP157199">
    <property type="protein sequence ID" value="XBG61676.1"/>
    <property type="molecule type" value="Genomic_DNA"/>
</dbReference>
<proteinExistence type="predicted"/>
<dbReference type="InterPro" id="IPR038725">
    <property type="entry name" value="YdaG_split_barrel_FMN-bd"/>
</dbReference>
<dbReference type="AlphaFoldDB" id="A0AAU7BU64"/>
<dbReference type="PANTHER" id="PTHR34818">
    <property type="entry name" value="PROTEIN BLI-3"/>
    <property type="match status" value="1"/>
</dbReference>
<gene>
    <name evidence="2" type="ORF">ABGB03_01920</name>
</gene>
<reference evidence="2" key="1">
    <citation type="submission" date="2024-05" db="EMBL/GenBank/DDBJ databases">
        <title>Pontimicrobium maritimus sp. nov., isolated form sea water.</title>
        <authorList>
            <person name="Muhammad N."/>
            <person name="Vuong T.Q."/>
            <person name="Han H.L."/>
            <person name="Kim S.-G."/>
        </authorList>
    </citation>
    <scope>NUCLEOTIDE SEQUENCE</scope>
    <source>
        <strain evidence="2">SW4</strain>
    </source>
</reference>
<dbReference type="PROSITE" id="PS51257">
    <property type="entry name" value="PROKAR_LIPOPROTEIN"/>
    <property type="match status" value="1"/>
</dbReference>
<name>A0AAU7BU64_9FLAO</name>
<dbReference type="InterPro" id="IPR012349">
    <property type="entry name" value="Split_barrel_FMN-bd"/>
</dbReference>
<protein>
    <submittedName>
        <fullName evidence="2">Pyridoxamine 5'-phosphate oxidase family protein</fullName>
    </submittedName>
</protein>
<dbReference type="PANTHER" id="PTHR34818:SF1">
    <property type="entry name" value="PROTEIN BLI-3"/>
    <property type="match status" value="1"/>
</dbReference>
<dbReference type="RefSeq" id="WP_347924385.1">
    <property type="nucleotide sequence ID" value="NZ_CP157199.1"/>
</dbReference>
<dbReference type="Pfam" id="PF16242">
    <property type="entry name" value="Pyrid_ox_like"/>
    <property type="match status" value="1"/>
</dbReference>
<feature type="domain" description="General stress protein FMN-binding split barrel" evidence="1">
    <location>
        <begin position="37"/>
        <end position="148"/>
    </location>
</feature>
<dbReference type="SUPFAM" id="SSF50475">
    <property type="entry name" value="FMN-binding split barrel"/>
    <property type="match status" value="1"/>
</dbReference>
<organism evidence="2">
    <name type="scientific">Pontimicrobium sp. SW4</name>
    <dbReference type="NCBI Taxonomy" id="3153519"/>
    <lineage>
        <taxon>Bacteria</taxon>
        <taxon>Pseudomonadati</taxon>
        <taxon>Bacteroidota</taxon>
        <taxon>Flavobacteriia</taxon>
        <taxon>Flavobacteriales</taxon>
        <taxon>Flavobacteriaceae</taxon>
        <taxon>Pontimicrobium</taxon>
    </lineage>
</organism>
<evidence type="ECO:0000259" key="1">
    <source>
        <dbReference type="Pfam" id="PF16242"/>
    </source>
</evidence>
<dbReference type="InterPro" id="IPR052917">
    <property type="entry name" value="Stress-Dev_Protein"/>
</dbReference>